<dbReference type="InterPro" id="IPR052160">
    <property type="entry name" value="Gypsy_RT_Integrase-like"/>
</dbReference>
<organism evidence="2 3">
    <name type="scientific">Trifolium medium</name>
    <dbReference type="NCBI Taxonomy" id="97028"/>
    <lineage>
        <taxon>Eukaryota</taxon>
        <taxon>Viridiplantae</taxon>
        <taxon>Streptophyta</taxon>
        <taxon>Embryophyta</taxon>
        <taxon>Tracheophyta</taxon>
        <taxon>Spermatophyta</taxon>
        <taxon>Magnoliopsida</taxon>
        <taxon>eudicotyledons</taxon>
        <taxon>Gunneridae</taxon>
        <taxon>Pentapetalae</taxon>
        <taxon>rosids</taxon>
        <taxon>fabids</taxon>
        <taxon>Fabales</taxon>
        <taxon>Fabaceae</taxon>
        <taxon>Papilionoideae</taxon>
        <taxon>50 kb inversion clade</taxon>
        <taxon>NPAAA clade</taxon>
        <taxon>Hologalegina</taxon>
        <taxon>IRL clade</taxon>
        <taxon>Trifolieae</taxon>
        <taxon>Trifolium</taxon>
    </lineage>
</organism>
<accession>A0A392RMQ6</accession>
<proteinExistence type="predicted"/>
<dbReference type="FunFam" id="1.10.340.70:FF:000001">
    <property type="entry name" value="Retrovirus-related Pol polyprotein from transposon gypsy-like Protein"/>
    <property type="match status" value="1"/>
</dbReference>
<sequence>MVIPTNNNIIQKILYEYYSSPIGGHAGITRTLARLSSQFYWPKMRDDVRTYIQQCTICQQAKTTNTLPAGLLQPLPIPQQVWEDIAMDFITGLPNSFGYTV</sequence>
<dbReference type="EMBL" id="LXQA010237807">
    <property type="protein sequence ID" value="MCI36826.1"/>
    <property type="molecule type" value="Genomic_DNA"/>
</dbReference>
<dbReference type="Proteomes" id="UP000265520">
    <property type="component" value="Unassembled WGS sequence"/>
</dbReference>
<protein>
    <recommendedName>
        <fullName evidence="1">Integrase zinc-binding domain-containing protein</fullName>
    </recommendedName>
</protein>
<keyword evidence="3" id="KW-1185">Reference proteome</keyword>
<feature type="domain" description="Integrase zinc-binding" evidence="1">
    <location>
        <begin position="7"/>
        <end position="63"/>
    </location>
</feature>
<evidence type="ECO:0000259" key="1">
    <source>
        <dbReference type="Pfam" id="PF17921"/>
    </source>
</evidence>
<name>A0A392RMQ6_9FABA</name>
<evidence type="ECO:0000313" key="3">
    <source>
        <dbReference type="Proteomes" id="UP000265520"/>
    </source>
</evidence>
<dbReference type="AlphaFoldDB" id="A0A392RMQ6"/>
<comment type="caution">
    <text evidence="2">The sequence shown here is derived from an EMBL/GenBank/DDBJ whole genome shotgun (WGS) entry which is preliminary data.</text>
</comment>
<dbReference type="PANTHER" id="PTHR47266">
    <property type="entry name" value="ENDONUCLEASE-RELATED"/>
    <property type="match status" value="1"/>
</dbReference>
<dbReference type="Gene3D" id="1.10.340.70">
    <property type="match status" value="1"/>
</dbReference>
<feature type="non-terminal residue" evidence="2">
    <location>
        <position position="101"/>
    </location>
</feature>
<reference evidence="2 3" key="1">
    <citation type="journal article" date="2018" name="Front. Plant Sci.">
        <title>Red Clover (Trifolium pratense) and Zigzag Clover (T. medium) - A Picture of Genomic Similarities and Differences.</title>
        <authorList>
            <person name="Dluhosova J."/>
            <person name="Istvanek J."/>
            <person name="Nedelnik J."/>
            <person name="Repkova J."/>
        </authorList>
    </citation>
    <scope>NUCLEOTIDE SEQUENCE [LARGE SCALE GENOMIC DNA]</scope>
    <source>
        <strain evidence="3">cv. 10/8</strain>
        <tissue evidence="2">Leaf</tissue>
    </source>
</reference>
<evidence type="ECO:0000313" key="2">
    <source>
        <dbReference type="EMBL" id="MCI36826.1"/>
    </source>
</evidence>
<dbReference type="Pfam" id="PF17921">
    <property type="entry name" value="Integrase_H2C2"/>
    <property type="match status" value="1"/>
</dbReference>
<dbReference type="InterPro" id="IPR041588">
    <property type="entry name" value="Integrase_H2C2"/>
</dbReference>